<dbReference type="OrthoDB" id="9801867at2"/>
<dbReference type="RefSeq" id="WP_051682698.1">
    <property type="nucleotide sequence ID" value="NZ_CAMETI010000034.1"/>
</dbReference>
<feature type="binding site" evidence="1">
    <location>
        <position position="260"/>
    </location>
    <ligand>
        <name>L-histidine</name>
        <dbReference type="ChEBI" id="CHEBI:57595"/>
    </ligand>
</feature>
<dbReference type="Pfam" id="PF13393">
    <property type="entry name" value="tRNA-synt_His"/>
    <property type="match status" value="1"/>
</dbReference>
<evidence type="ECO:0000313" key="3">
    <source>
        <dbReference type="EMBL" id="KEJ92423.1"/>
    </source>
</evidence>
<dbReference type="eggNOG" id="COG3705">
    <property type="taxonomic scope" value="Bacteria"/>
</dbReference>
<dbReference type="GeneID" id="90983458"/>
<dbReference type="GO" id="GO:0005737">
    <property type="term" value="C:cytoplasm"/>
    <property type="evidence" value="ECO:0007669"/>
    <property type="project" value="InterPro"/>
</dbReference>
<dbReference type="AlphaFoldDB" id="A0A073IPX5"/>
<feature type="binding site" evidence="1">
    <location>
        <position position="124"/>
    </location>
    <ligand>
        <name>L-histidine</name>
        <dbReference type="ChEBI" id="CHEBI:57595"/>
    </ligand>
</feature>
<dbReference type="EMBL" id="JMKI01000027">
    <property type="protein sequence ID" value="KEJ92423.1"/>
    <property type="molecule type" value="Genomic_DNA"/>
</dbReference>
<dbReference type="InterPro" id="IPR045864">
    <property type="entry name" value="aa-tRNA-synth_II/BPL/LPL"/>
</dbReference>
<dbReference type="SUPFAM" id="SSF55681">
    <property type="entry name" value="Class II aaRS and biotin synthetases"/>
    <property type="match status" value="1"/>
</dbReference>
<dbReference type="PIRSF" id="PIRSF001549">
    <property type="entry name" value="His-tRNA_synth"/>
    <property type="match status" value="1"/>
</dbReference>
<protein>
    <recommendedName>
        <fullName evidence="2">Class II Histidinyl-tRNA synthetase (HisRS)-like catalytic core domain-containing protein</fullName>
    </recommendedName>
</protein>
<feature type="domain" description="Class II Histidinyl-tRNA synthetase (HisRS)-like catalytic core" evidence="2">
    <location>
        <begin position="14"/>
        <end position="309"/>
    </location>
</feature>
<organism evidence="3 4">
    <name type="scientific">Synergistes jonesii</name>
    <dbReference type="NCBI Taxonomy" id="2754"/>
    <lineage>
        <taxon>Bacteria</taxon>
        <taxon>Thermotogati</taxon>
        <taxon>Synergistota</taxon>
        <taxon>Synergistia</taxon>
        <taxon>Synergistales</taxon>
        <taxon>Synergistaceae</taxon>
        <taxon>Synergistes</taxon>
    </lineage>
</organism>
<dbReference type="InterPro" id="IPR041715">
    <property type="entry name" value="HisRS-like_core"/>
</dbReference>
<evidence type="ECO:0000259" key="2">
    <source>
        <dbReference type="Pfam" id="PF13393"/>
    </source>
</evidence>
<dbReference type="Gene3D" id="3.30.930.10">
    <property type="entry name" value="Bira Bifunctional Protein, Domain 2"/>
    <property type="match status" value="1"/>
</dbReference>
<accession>A0A073IPX5</accession>
<feature type="binding site" evidence="1">
    <location>
        <begin position="77"/>
        <end position="79"/>
    </location>
    <ligand>
        <name>L-histidine</name>
        <dbReference type="ChEBI" id="CHEBI:57595"/>
    </ligand>
</feature>
<dbReference type="PANTHER" id="PTHR11476">
    <property type="entry name" value="HISTIDYL-TRNA SYNTHETASE"/>
    <property type="match status" value="1"/>
</dbReference>
<dbReference type="Proteomes" id="UP000027665">
    <property type="component" value="Unassembled WGS sequence"/>
</dbReference>
<evidence type="ECO:0000256" key="1">
    <source>
        <dbReference type="PIRSR" id="PIRSR001549-1"/>
    </source>
</evidence>
<keyword evidence="4" id="KW-1185">Reference proteome</keyword>
<proteinExistence type="predicted"/>
<feature type="binding site" evidence="1">
    <location>
        <begin position="264"/>
        <end position="265"/>
    </location>
    <ligand>
        <name>L-histidine</name>
        <dbReference type="ChEBI" id="CHEBI:57595"/>
    </ligand>
</feature>
<comment type="caution">
    <text evidence="3">The sequence shown here is derived from an EMBL/GenBank/DDBJ whole genome shotgun (WGS) entry which is preliminary data.</text>
</comment>
<reference evidence="3 4" key="1">
    <citation type="submission" date="2014-04" db="EMBL/GenBank/DDBJ databases">
        <title>Draft Genome Sequence of Synergistes jonesii.</title>
        <authorList>
            <person name="Coil D.A."/>
            <person name="Eisen J.A."/>
            <person name="Holland-Moritz H.E."/>
        </authorList>
    </citation>
    <scope>NUCLEOTIDE SEQUENCE [LARGE SCALE GENOMIC DNA]</scope>
    <source>
        <strain evidence="3 4">78-1</strain>
    </source>
</reference>
<feature type="binding site" evidence="1">
    <location>
        <position position="120"/>
    </location>
    <ligand>
        <name>L-histidine</name>
        <dbReference type="ChEBI" id="CHEBI:57595"/>
    </ligand>
</feature>
<gene>
    <name evidence="3" type="ORF">EH55_03770</name>
</gene>
<evidence type="ECO:0000313" key="4">
    <source>
        <dbReference type="Proteomes" id="UP000027665"/>
    </source>
</evidence>
<dbReference type="PANTHER" id="PTHR11476:SF7">
    <property type="entry name" value="HISTIDINE--TRNA LIGASE"/>
    <property type="match status" value="1"/>
</dbReference>
<dbReference type="InterPro" id="IPR004516">
    <property type="entry name" value="HisRS/HisZ"/>
</dbReference>
<sequence>MIRNPKGCDNIGGALAANMEECRGALMHLFSLYGYHPFSPAEFQLIEDVWGKLSTARARRLIPVMSPLGEPCVLRGDLTLSAVAYLAGHHTQSEWPLRLSYADRVYSVPAPPKSNLEESQVGVELIGCDDEGADAEAAALLFRALDLLGIENSAVVLGDVSFLSYLFSPLPQALSSELADALSERAYTRYSALLGSAPLSGERLRLLKRIPLLKGNAAVIGEAMALLDDPGILMPLRRLCGELCSLGYERRLRVDLSFVRDLGYYSGPIYNAYSADGALLGGGGRYDGLLAAEGIGGQAVGFGLNLKELASHCAAQQRAPLVTLWCGGCKSSDALRYADALSKKDVLFELSWTRDAEASRAGAKRRGSRWWADLGAKSALMLARDRAASLKDFEEEALSC</sequence>
<dbReference type="STRING" id="2754.EH55_03770"/>
<name>A0A073IPX5_9BACT</name>